<evidence type="ECO:0000256" key="6">
    <source>
        <dbReference type="PIRSR" id="PIRSR001221-2"/>
    </source>
</evidence>
<dbReference type="AlphaFoldDB" id="A0A1G4JGH3"/>
<feature type="binding site" evidence="6">
    <location>
        <position position="207"/>
    </location>
    <ligand>
        <name>substrate</name>
    </ligand>
</feature>
<evidence type="ECO:0000256" key="5">
    <source>
        <dbReference type="PIRSR" id="PIRSR001221-1"/>
    </source>
</evidence>
<dbReference type="Proteomes" id="UP000190274">
    <property type="component" value="Chromosome E"/>
</dbReference>
<evidence type="ECO:0000256" key="3">
    <source>
        <dbReference type="ARBA" id="ARBA00012922"/>
    </source>
</evidence>
<evidence type="ECO:0000313" key="8">
    <source>
        <dbReference type="EMBL" id="SCU89358.1"/>
    </source>
</evidence>
<dbReference type="Gene3D" id="3.90.1300.10">
    <property type="entry name" value="Amidase signature (AS) domain"/>
    <property type="match status" value="1"/>
</dbReference>
<gene>
    <name evidence="8" type="ORF">LADA_0E15038G</name>
</gene>
<feature type="active site" description="Charge relay system" evidence="5">
    <location>
        <position position="132"/>
    </location>
</feature>
<feature type="domain" description="Amidase" evidence="7">
    <location>
        <begin position="77"/>
        <end position="538"/>
    </location>
</feature>
<proteinExistence type="inferred from homology"/>
<dbReference type="PANTHER" id="PTHR46072:SF11">
    <property type="entry name" value="AMIDASE-RELATED"/>
    <property type="match status" value="1"/>
</dbReference>
<evidence type="ECO:0000313" key="9">
    <source>
        <dbReference type="Proteomes" id="UP000190274"/>
    </source>
</evidence>
<keyword evidence="4" id="KW-0378">Hydrolase</keyword>
<evidence type="ECO:0000259" key="7">
    <source>
        <dbReference type="Pfam" id="PF01425"/>
    </source>
</evidence>
<dbReference type="EC" id="3.5.1.4" evidence="3"/>
<dbReference type="InterPro" id="IPR023631">
    <property type="entry name" value="Amidase_dom"/>
</dbReference>
<dbReference type="PIRSF" id="PIRSF001221">
    <property type="entry name" value="Amidase_fungi"/>
    <property type="match status" value="1"/>
</dbReference>
<comment type="similarity">
    <text evidence="2">Belongs to the amidase family.</text>
</comment>
<dbReference type="PANTHER" id="PTHR46072">
    <property type="entry name" value="AMIDASE-RELATED-RELATED"/>
    <property type="match status" value="1"/>
</dbReference>
<evidence type="ECO:0000256" key="4">
    <source>
        <dbReference type="ARBA" id="ARBA00022801"/>
    </source>
</evidence>
<dbReference type="EMBL" id="LT598455">
    <property type="protein sequence ID" value="SCU89358.1"/>
    <property type="molecule type" value="Genomic_DNA"/>
</dbReference>
<dbReference type="GO" id="GO:0004040">
    <property type="term" value="F:amidase activity"/>
    <property type="evidence" value="ECO:0007669"/>
    <property type="project" value="UniProtKB-EC"/>
</dbReference>
<feature type="active site" description="Charge relay system" evidence="5">
    <location>
        <position position="207"/>
    </location>
</feature>
<dbReference type="SUPFAM" id="SSF75304">
    <property type="entry name" value="Amidase signature (AS) enzymes"/>
    <property type="match status" value="1"/>
</dbReference>
<dbReference type="Pfam" id="PF01425">
    <property type="entry name" value="Amidase"/>
    <property type="match status" value="1"/>
</dbReference>
<sequence length="555" mass="61896">MVGWVDRANSKRAHTLAQIPHEWIDPNVINEMKERGYVNTREYLDSVLPQNEVRITALTATELIERIRTRKLTSFEVCYAFCHRAALVHQILNCCMEIFFDDALNKARELDNHLVTTGKVLGPLHGLPFSLKDQVNLPGIDTTIGYISRVGHKAVKRSLLAKVLENAGAVFFVKTTVPTAMLASETVSSLHGRTLNALNLNFSSGGSSGGEGSLIGARGSPLGVGTDIGGSIRIPAAFQGLYGLRPSHGRIPYMDVTNSYEGQELIPSVIGPMGSSIQDLELFAKLVIDSESWNYDPQLVALPWREVPHVKKDKLRFGLMVSDKLVMPHPPVLRALMETCEALRRCGHEIVEWNFPHNKRMIDVGEQVYAADFYDEVQEILETTGEPISEYMKIARENISYKGHSGRALGVSQWWEISREIRSLKEQFLEYWEKTRDLTSDGKPIDAIICPAWPSAGFRDGDVEFGCENYTVPFNVLDYSCVVLPVTQVDSAKDIPDASHSPFSTEDKKIHEYYKPEMFSGMPVCVQVVCKRLEEEKALAIAAVIEGCLANVEKL</sequence>
<evidence type="ECO:0000256" key="2">
    <source>
        <dbReference type="ARBA" id="ARBA00009199"/>
    </source>
</evidence>
<feature type="active site" description="Acyl-ester intermediate" evidence="5">
    <location>
        <position position="231"/>
    </location>
</feature>
<organism evidence="8 9">
    <name type="scientific">Lachancea dasiensis</name>
    <dbReference type="NCBI Taxonomy" id="1072105"/>
    <lineage>
        <taxon>Eukaryota</taxon>
        <taxon>Fungi</taxon>
        <taxon>Dikarya</taxon>
        <taxon>Ascomycota</taxon>
        <taxon>Saccharomycotina</taxon>
        <taxon>Saccharomycetes</taxon>
        <taxon>Saccharomycetales</taxon>
        <taxon>Saccharomycetaceae</taxon>
        <taxon>Lachancea</taxon>
    </lineage>
</organism>
<reference evidence="9" key="1">
    <citation type="submission" date="2016-03" db="EMBL/GenBank/DDBJ databases">
        <authorList>
            <person name="Devillers H."/>
        </authorList>
    </citation>
    <scope>NUCLEOTIDE SEQUENCE [LARGE SCALE GENOMIC DNA]</scope>
</reference>
<comment type="catalytic activity">
    <reaction evidence="1">
        <text>a monocarboxylic acid amide + H2O = a monocarboxylate + NH4(+)</text>
        <dbReference type="Rhea" id="RHEA:12020"/>
        <dbReference type="ChEBI" id="CHEBI:15377"/>
        <dbReference type="ChEBI" id="CHEBI:28938"/>
        <dbReference type="ChEBI" id="CHEBI:35757"/>
        <dbReference type="ChEBI" id="CHEBI:83628"/>
        <dbReference type="EC" id="3.5.1.4"/>
    </reaction>
</comment>
<accession>A0A1G4JGH3</accession>
<dbReference type="InterPro" id="IPR036928">
    <property type="entry name" value="AS_sf"/>
</dbReference>
<dbReference type="InterPro" id="IPR020556">
    <property type="entry name" value="Amidase_CS"/>
</dbReference>
<evidence type="ECO:0000256" key="1">
    <source>
        <dbReference type="ARBA" id="ARBA00001311"/>
    </source>
</evidence>
<feature type="binding site" evidence="6">
    <location>
        <position position="181"/>
    </location>
    <ligand>
        <name>substrate</name>
    </ligand>
</feature>
<protein>
    <recommendedName>
        <fullName evidence="3">amidase</fullName>
        <ecNumber evidence="3">3.5.1.4</ecNumber>
    </recommendedName>
</protein>
<dbReference type="OrthoDB" id="6428749at2759"/>
<dbReference type="PROSITE" id="PS00571">
    <property type="entry name" value="AMIDASES"/>
    <property type="match status" value="1"/>
</dbReference>
<keyword evidence="9" id="KW-1185">Reference proteome</keyword>
<dbReference type="STRING" id="1266660.A0A1G4JGH3"/>
<feature type="binding site" evidence="6">
    <location>
        <begin position="228"/>
        <end position="231"/>
    </location>
    <ligand>
        <name>substrate</name>
    </ligand>
</feature>
<name>A0A1G4JGH3_9SACH</name>